<dbReference type="EC" id="2.1.1.107" evidence="2"/>
<keyword evidence="13" id="KW-1185">Reference proteome</keyword>
<dbReference type="PANTHER" id="PTHR45790">
    <property type="entry name" value="SIROHEME SYNTHASE-RELATED"/>
    <property type="match status" value="1"/>
</dbReference>
<evidence type="ECO:0000256" key="3">
    <source>
        <dbReference type="ARBA" id="ARBA00022573"/>
    </source>
</evidence>
<accession>A0A0M6ZME2</accession>
<evidence type="ECO:0000256" key="9">
    <source>
        <dbReference type="ARBA" id="ARBA00060548"/>
    </source>
</evidence>
<keyword evidence="5 10" id="KW-0808">Transferase</keyword>
<dbReference type="InterPro" id="IPR035996">
    <property type="entry name" value="4pyrrol_Methylase_sf"/>
</dbReference>
<dbReference type="NCBIfam" id="NF004790">
    <property type="entry name" value="PRK06136.1"/>
    <property type="match status" value="1"/>
</dbReference>
<sequence length="265" mass="27930">MTGKVFLIGAGPGDPELLTVKSVRMLQDADVVVYDRLVSPEILSMAPAGAQMVPVGKSPDNHPVPQERINEILLEFARKGQIVARLKGGDPLIFGRGSEEAAHLMARGICVEYAPGITAAQGAASVSGVPLTHRGLASGVRYVTGHRQANGSLDLDWKSLACEDTTLVIYMGVANIGQIAMRLVAEGLSDTTPVMAIAQATTPRETRLFSQLGRITLDVRASALKAPVLFVIGKVVTLSSEWPASESDLLTVSSRTIAAGQQAHA</sequence>
<dbReference type="InterPro" id="IPR014776">
    <property type="entry name" value="4pyrrole_Mease_sub2"/>
</dbReference>
<dbReference type="PROSITE" id="PS00840">
    <property type="entry name" value="SUMT_2"/>
    <property type="match status" value="1"/>
</dbReference>
<dbReference type="InterPro" id="IPR050161">
    <property type="entry name" value="Siro_Cobalamin_biosynth"/>
</dbReference>
<dbReference type="GO" id="GO:0009236">
    <property type="term" value="P:cobalamin biosynthetic process"/>
    <property type="evidence" value="ECO:0007669"/>
    <property type="project" value="UniProtKB-KW"/>
</dbReference>
<dbReference type="PANTHER" id="PTHR45790:SF3">
    <property type="entry name" value="S-ADENOSYL-L-METHIONINE-DEPENDENT UROPORPHYRINOGEN III METHYLTRANSFERASE, CHLOROPLASTIC"/>
    <property type="match status" value="1"/>
</dbReference>
<dbReference type="UniPathway" id="UPA00262">
    <property type="reaction ID" value="UER00211"/>
</dbReference>
<comment type="similarity">
    <text evidence="1 10">Belongs to the precorrin methyltransferase family.</text>
</comment>
<keyword evidence="7" id="KW-0627">Porphyrin biosynthesis</keyword>
<evidence type="ECO:0000313" key="12">
    <source>
        <dbReference type="EMBL" id="CTQ69739.1"/>
    </source>
</evidence>
<evidence type="ECO:0000256" key="8">
    <source>
        <dbReference type="ARBA" id="ARBA00025705"/>
    </source>
</evidence>
<proteinExistence type="inferred from homology"/>
<dbReference type="GeneID" id="97669628"/>
<dbReference type="GO" id="GO:0032259">
    <property type="term" value="P:methylation"/>
    <property type="evidence" value="ECO:0007669"/>
    <property type="project" value="UniProtKB-KW"/>
</dbReference>
<evidence type="ECO:0000256" key="7">
    <source>
        <dbReference type="ARBA" id="ARBA00023244"/>
    </source>
</evidence>
<dbReference type="SUPFAM" id="SSF53790">
    <property type="entry name" value="Tetrapyrrole methylase"/>
    <property type="match status" value="1"/>
</dbReference>
<evidence type="ECO:0000256" key="5">
    <source>
        <dbReference type="ARBA" id="ARBA00022679"/>
    </source>
</evidence>
<evidence type="ECO:0000313" key="13">
    <source>
        <dbReference type="Proteomes" id="UP000049983"/>
    </source>
</evidence>
<dbReference type="Gene3D" id="3.30.950.10">
    <property type="entry name" value="Methyltransferase, Cobalt-precorrin-4 Transmethylase, Domain 2"/>
    <property type="match status" value="1"/>
</dbReference>
<name>A0A0M6ZME2_9HYPH</name>
<dbReference type="Pfam" id="PF00590">
    <property type="entry name" value="TP_methylase"/>
    <property type="match status" value="1"/>
</dbReference>
<evidence type="ECO:0000256" key="6">
    <source>
        <dbReference type="ARBA" id="ARBA00022691"/>
    </source>
</evidence>
<evidence type="ECO:0000256" key="4">
    <source>
        <dbReference type="ARBA" id="ARBA00022603"/>
    </source>
</evidence>
<gene>
    <name evidence="12" type="primary">sumT</name>
    <name evidence="12" type="ORF">LA5096_02237</name>
</gene>
<keyword evidence="3" id="KW-0169">Cobalamin biosynthesis</keyword>
<keyword evidence="6" id="KW-0949">S-adenosyl-L-methionine</keyword>
<evidence type="ECO:0000259" key="11">
    <source>
        <dbReference type="Pfam" id="PF00590"/>
    </source>
</evidence>
<evidence type="ECO:0000256" key="1">
    <source>
        <dbReference type="ARBA" id="ARBA00005879"/>
    </source>
</evidence>
<dbReference type="NCBIfam" id="TIGR01469">
    <property type="entry name" value="cobA_cysG_Cterm"/>
    <property type="match status" value="1"/>
</dbReference>
<dbReference type="InterPro" id="IPR014777">
    <property type="entry name" value="4pyrrole_Mease_sub1"/>
</dbReference>
<dbReference type="InterPro" id="IPR003043">
    <property type="entry name" value="Uropor_MeTrfase_CS"/>
</dbReference>
<evidence type="ECO:0000256" key="10">
    <source>
        <dbReference type="RuleBase" id="RU003960"/>
    </source>
</evidence>
<dbReference type="CDD" id="cd11642">
    <property type="entry name" value="SUMT"/>
    <property type="match status" value="1"/>
</dbReference>
<dbReference type="STRING" id="311410.LA5095_06164"/>
<dbReference type="EMBL" id="CXWC01000007">
    <property type="protein sequence ID" value="CTQ69739.1"/>
    <property type="molecule type" value="Genomic_DNA"/>
</dbReference>
<organism evidence="12 13">
    <name type="scientific">Roseibium album</name>
    <dbReference type="NCBI Taxonomy" id="311410"/>
    <lineage>
        <taxon>Bacteria</taxon>
        <taxon>Pseudomonadati</taxon>
        <taxon>Pseudomonadota</taxon>
        <taxon>Alphaproteobacteria</taxon>
        <taxon>Hyphomicrobiales</taxon>
        <taxon>Stappiaceae</taxon>
        <taxon>Roseibium</taxon>
    </lineage>
</organism>
<dbReference type="AlphaFoldDB" id="A0A0M6ZME2"/>
<dbReference type="InterPro" id="IPR006366">
    <property type="entry name" value="CobA/CysG_C"/>
</dbReference>
<keyword evidence="4 10" id="KW-0489">Methyltransferase</keyword>
<dbReference type="FunFam" id="3.30.950.10:FF:000001">
    <property type="entry name" value="Siroheme synthase"/>
    <property type="match status" value="1"/>
</dbReference>
<dbReference type="RefSeq" id="WP_055391783.1">
    <property type="nucleotide sequence ID" value="NZ_CXWA01000018.1"/>
</dbReference>
<comment type="pathway">
    <text evidence="9">Cofactor biosynthesis; adenosylcobalamin biosynthesis; precorrin-2 from uroporphyrinogen III: step 1/1.</text>
</comment>
<dbReference type="Proteomes" id="UP000049983">
    <property type="component" value="Unassembled WGS sequence"/>
</dbReference>
<comment type="pathway">
    <text evidence="8">Porphyrin-containing compound metabolism; siroheme biosynthesis; precorrin-2 from uroporphyrinogen III: step 1/1.</text>
</comment>
<dbReference type="OrthoDB" id="9815856at2"/>
<dbReference type="FunFam" id="3.40.1010.10:FF:000001">
    <property type="entry name" value="Siroheme synthase"/>
    <property type="match status" value="1"/>
</dbReference>
<reference evidence="13" key="1">
    <citation type="submission" date="2015-07" db="EMBL/GenBank/DDBJ databases">
        <authorList>
            <person name="Rodrigo-Torres Lidia"/>
            <person name="Arahal R.David."/>
        </authorList>
    </citation>
    <scope>NUCLEOTIDE SEQUENCE [LARGE SCALE GENOMIC DNA]</scope>
    <source>
        <strain evidence="13">CECT 5096</strain>
    </source>
</reference>
<protein>
    <recommendedName>
        <fullName evidence="2">uroporphyrinogen-III C-methyltransferase</fullName>
        <ecNumber evidence="2">2.1.1.107</ecNumber>
    </recommendedName>
</protein>
<dbReference type="GO" id="GO:0019354">
    <property type="term" value="P:siroheme biosynthetic process"/>
    <property type="evidence" value="ECO:0007669"/>
    <property type="project" value="UniProtKB-UniPathway"/>
</dbReference>
<dbReference type="InterPro" id="IPR000878">
    <property type="entry name" value="4pyrrol_Mease"/>
</dbReference>
<dbReference type="GO" id="GO:0004851">
    <property type="term" value="F:uroporphyrin-III C-methyltransferase activity"/>
    <property type="evidence" value="ECO:0007669"/>
    <property type="project" value="UniProtKB-EC"/>
</dbReference>
<dbReference type="Gene3D" id="3.40.1010.10">
    <property type="entry name" value="Cobalt-precorrin-4 Transmethylase, Domain 1"/>
    <property type="match status" value="1"/>
</dbReference>
<feature type="domain" description="Tetrapyrrole methylase" evidence="11">
    <location>
        <begin position="4"/>
        <end position="214"/>
    </location>
</feature>
<evidence type="ECO:0000256" key="2">
    <source>
        <dbReference type="ARBA" id="ARBA00012162"/>
    </source>
</evidence>